<dbReference type="InterPro" id="IPR006143">
    <property type="entry name" value="RND_pump_MFP"/>
</dbReference>
<dbReference type="Gene3D" id="2.40.50.100">
    <property type="match status" value="1"/>
</dbReference>
<evidence type="ECO:0000259" key="7">
    <source>
        <dbReference type="Pfam" id="PF25967"/>
    </source>
</evidence>
<dbReference type="RefSeq" id="WP_196940579.1">
    <property type="nucleotide sequence ID" value="NZ_MU158691.1"/>
</dbReference>
<gene>
    <name evidence="8" type="ORF">C4F40_08490</name>
</gene>
<feature type="domain" description="Multidrug resistance protein MdtA-like beta-barrel" evidence="6">
    <location>
        <begin position="219"/>
        <end position="306"/>
    </location>
</feature>
<dbReference type="Pfam" id="PF25876">
    <property type="entry name" value="HH_MFP_RND"/>
    <property type="match status" value="1"/>
</dbReference>
<evidence type="ECO:0000313" key="8">
    <source>
        <dbReference type="EMBL" id="MBE8720760.1"/>
    </source>
</evidence>
<dbReference type="PANTHER" id="PTHR30158">
    <property type="entry name" value="ACRA/E-RELATED COMPONENT OF DRUG EFFLUX TRANSPORTER"/>
    <property type="match status" value="1"/>
</dbReference>
<feature type="domain" description="Multidrug resistance protein MdtA-like barrel-sandwich hybrid" evidence="5">
    <location>
        <begin position="72"/>
        <end position="208"/>
    </location>
</feature>
<evidence type="ECO:0000256" key="2">
    <source>
        <dbReference type="ARBA" id="ARBA00009477"/>
    </source>
</evidence>
<proteinExistence type="inferred from homology"/>
<feature type="domain" description="Multidrug resistance protein MdtA-like alpha-helical hairpin" evidence="4">
    <location>
        <begin position="110"/>
        <end position="180"/>
    </location>
</feature>
<comment type="similarity">
    <text evidence="2">Belongs to the membrane fusion protein (MFP) (TC 8.A.1) family.</text>
</comment>
<name>A0ABR9T630_9SPHI</name>
<organism evidence="8 9">
    <name type="scientific">Sphingobacterium pedocola</name>
    <dbReference type="NCBI Taxonomy" id="2082722"/>
    <lineage>
        <taxon>Bacteria</taxon>
        <taxon>Pseudomonadati</taxon>
        <taxon>Bacteroidota</taxon>
        <taxon>Sphingobacteriia</taxon>
        <taxon>Sphingobacteriales</taxon>
        <taxon>Sphingobacteriaceae</taxon>
        <taxon>Sphingobacterium</taxon>
    </lineage>
</organism>
<dbReference type="Gene3D" id="2.40.420.20">
    <property type="match status" value="1"/>
</dbReference>
<feature type="domain" description="Multidrug resistance protein MdtA-like C-terminal permuted SH3" evidence="7">
    <location>
        <begin position="311"/>
        <end position="370"/>
    </location>
</feature>
<dbReference type="InterPro" id="IPR058627">
    <property type="entry name" value="MdtA-like_C"/>
</dbReference>
<comment type="caution">
    <text evidence="8">The sequence shown here is derived from an EMBL/GenBank/DDBJ whole genome shotgun (WGS) entry which is preliminary data.</text>
</comment>
<evidence type="ECO:0000259" key="6">
    <source>
        <dbReference type="Pfam" id="PF25944"/>
    </source>
</evidence>
<sequence length="389" mass="42935">METLTQQLNTVKQFNFVKTSYFLSAILLYSCSTGTSKPGGLPSPSLPVMTIESADETLYREYPASIEALANIEIRPQVNGTLERIYIDEGAKVSKGQLLFKINDQPYQEQLNQAHANLQAAKAALDNAELEVEKKTRLVSNKVLTDFQLQTAVSSRNAAKASVQQALSAVESAKINLGYTLIKASVDGYIGRLQKKQGSLVAPTDQEALTELSNVKELHVYFSLGENDFIDFKNNVQGASIEQKLNNLPPITLILSDQSIYEHEGRIDMVDGQFDKNTGSITLRATFSNPEGILRSGNTGKIRIEKKYSQTLLIPQMATVEMQDKIFVYTVDKEHKVSQQPIEIIGKSGANYLVKSGIKQGDKIVYKGIDLLQDGQLITPQLISKDSIN</sequence>
<evidence type="ECO:0000256" key="1">
    <source>
        <dbReference type="ARBA" id="ARBA00004196"/>
    </source>
</evidence>
<evidence type="ECO:0000313" key="9">
    <source>
        <dbReference type="Proteomes" id="UP000618319"/>
    </source>
</evidence>
<evidence type="ECO:0000259" key="5">
    <source>
        <dbReference type="Pfam" id="PF25917"/>
    </source>
</evidence>
<evidence type="ECO:0000259" key="4">
    <source>
        <dbReference type="Pfam" id="PF25876"/>
    </source>
</evidence>
<dbReference type="Gene3D" id="2.40.30.170">
    <property type="match status" value="1"/>
</dbReference>
<feature type="coiled-coil region" evidence="3">
    <location>
        <begin position="108"/>
        <end position="138"/>
    </location>
</feature>
<dbReference type="Pfam" id="PF25917">
    <property type="entry name" value="BSH_RND"/>
    <property type="match status" value="1"/>
</dbReference>
<dbReference type="EMBL" id="PSKQ01000018">
    <property type="protein sequence ID" value="MBE8720760.1"/>
    <property type="molecule type" value="Genomic_DNA"/>
</dbReference>
<dbReference type="InterPro" id="IPR058626">
    <property type="entry name" value="MdtA-like_b-barrel"/>
</dbReference>
<comment type="subcellular location">
    <subcellularLocation>
        <location evidence="1">Cell envelope</location>
    </subcellularLocation>
</comment>
<dbReference type="InterPro" id="IPR058624">
    <property type="entry name" value="MdtA-like_HH"/>
</dbReference>
<dbReference type="PANTHER" id="PTHR30158:SF23">
    <property type="entry name" value="MULTIDRUG RESISTANCE PROTEIN MEXA"/>
    <property type="match status" value="1"/>
</dbReference>
<protein>
    <submittedName>
        <fullName evidence="8">Efflux transporter periplasmic adaptor subunit</fullName>
    </submittedName>
</protein>
<dbReference type="SUPFAM" id="SSF111369">
    <property type="entry name" value="HlyD-like secretion proteins"/>
    <property type="match status" value="1"/>
</dbReference>
<dbReference type="InterPro" id="IPR058625">
    <property type="entry name" value="MdtA-like_BSH"/>
</dbReference>
<dbReference type="Pfam" id="PF25944">
    <property type="entry name" value="Beta-barrel_RND"/>
    <property type="match status" value="1"/>
</dbReference>
<accession>A0ABR9T630</accession>
<dbReference type="Gene3D" id="1.10.287.470">
    <property type="entry name" value="Helix hairpin bin"/>
    <property type="match status" value="1"/>
</dbReference>
<keyword evidence="3" id="KW-0175">Coiled coil</keyword>
<dbReference type="Pfam" id="PF25967">
    <property type="entry name" value="RND-MFP_C"/>
    <property type="match status" value="1"/>
</dbReference>
<dbReference type="Proteomes" id="UP000618319">
    <property type="component" value="Unassembled WGS sequence"/>
</dbReference>
<keyword evidence="9" id="KW-1185">Reference proteome</keyword>
<dbReference type="NCBIfam" id="TIGR01730">
    <property type="entry name" value="RND_mfp"/>
    <property type="match status" value="1"/>
</dbReference>
<evidence type="ECO:0000256" key="3">
    <source>
        <dbReference type="SAM" id="Coils"/>
    </source>
</evidence>
<reference evidence="8 9" key="1">
    <citation type="submission" date="2018-02" db="EMBL/GenBank/DDBJ databases">
        <title>Sphingobacterium KA21.</title>
        <authorList>
            <person name="Vasarhelyi B.M."/>
            <person name="Deshmukh S."/>
            <person name="Balint B."/>
            <person name="Kukolya J."/>
        </authorList>
    </citation>
    <scope>NUCLEOTIDE SEQUENCE [LARGE SCALE GENOMIC DNA]</scope>
    <source>
        <strain evidence="8 9">Ka21</strain>
    </source>
</reference>